<evidence type="ECO:0000313" key="3">
    <source>
        <dbReference type="Proteomes" id="UP000778578"/>
    </source>
</evidence>
<organism evidence="2 3">
    <name type="scientific">Actinacidiphila acidipaludis</name>
    <dbReference type="NCBI Taxonomy" id="2873382"/>
    <lineage>
        <taxon>Bacteria</taxon>
        <taxon>Bacillati</taxon>
        <taxon>Actinomycetota</taxon>
        <taxon>Actinomycetes</taxon>
        <taxon>Kitasatosporales</taxon>
        <taxon>Streptomycetaceae</taxon>
        <taxon>Actinacidiphila</taxon>
    </lineage>
</organism>
<sequence length="171" mass="18346">MTEPRVLVAYASKNGGTAEIAAWIGRTLTDAGVASDVRPAAEVRDLHRYTAVVLGSGLYAGRWLRDATRFARRHRQGLRMLPLWLFSSGPLDSSAAERDIPPVSGALRIADGADAVEHVTFGGRLVPGARGLVARLILSKGKGGDFRDSGRVTAWAERIAATASTERRQLI</sequence>
<dbReference type="InterPro" id="IPR029039">
    <property type="entry name" value="Flavoprotein-like_sf"/>
</dbReference>
<dbReference type="InterPro" id="IPR026816">
    <property type="entry name" value="Flavodoxin_dom"/>
</dbReference>
<dbReference type="EMBL" id="JAINZZ010000001">
    <property type="protein sequence ID" value="MBY8876244.1"/>
    <property type="molecule type" value="Genomic_DNA"/>
</dbReference>
<reference evidence="2 3" key="1">
    <citation type="submission" date="2021-08" db="EMBL/GenBank/DDBJ databases">
        <title>WGS of actinomycetes from Thailand.</title>
        <authorList>
            <person name="Thawai C."/>
        </authorList>
    </citation>
    <scope>NUCLEOTIDE SEQUENCE [LARGE SCALE GENOMIC DNA]</scope>
    <source>
        <strain evidence="2 3">PLK6-54</strain>
    </source>
</reference>
<dbReference type="Proteomes" id="UP000778578">
    <property type="component" value="Unassembled WGS sequence"/>
</dbReference>
<dbReference type="Pfam" id="PF12724">
    <property type="entry name" value="Flavodoxin_5"/>
    <property type="match status" value="1"/>
</dbReference>
<keyword evidence="3" id="KW-1185">Reference proteome</keyword>
<gene>
    <name evidence="2" type="ORF">K7862_01130</name>
</gene>
<evidence type="ECO:0000259" key="1">
    <source>
        <dbReference type="Pfam" id="PF12724"/>
    </source>
</evidence>
<name>A0ABS7Q0H2_9ACTN</name>
<protein>
    <submittedName>
        <fullName evidence="2">Flavodoxin domain-containing protein</fullName>
    </submittedName>
</protein>
<accession>A0ABS7Q0H2</accession>
<dbReference type="Gene3D" id="3.40.50.360">
    <property type="match status" value="1"/>
</dbReference>
<feature type="domain" description="Flavodoxin" evidence="1">
    <location>
        <begin position="7"/>
        <end position="125"/>
    </location>
</feature>
<dbReference type="RefSeq" id="WP_222959510.1">
    <property type="nucleotide sequence ID" value="NZ_JAINZZ010000001.1"/>
</dbReference>
<evidence type="ECO:0000313" key="2">
    <source>
        <dbReference type="EMBL" id="MBY8876244.1"/>
    </source>
</evidence>
<proteinExistence type="predicted"/>
<dbReference type="SUPFAM" id="SSF52218">
    <property type="entry name" value="Flavoproteins"/>
    <property type="match status" value="1"/>
</dbReference>
<comment type="caution">
    <text evidence="2">The sequence shown here is derived from an EMBL/GenBank/DDBJ whole genome shotgun (WGS) entry which is preliminary data.</text>
</comment>